<dbReference type="Proteomes" id="UP000001977">
    <property type="component" value="Chromosome"/>
</dbReference>
<name>Q2L2H2_BORA1</name>
<keyword evidence="2" id="KW-1185">Reference proteome</keyword>
<gene>
    <name evidence="1" type="ordered locus">BAV1435</name>
</gene>
<dbReference type="STRING" id="360910.BAV1435"/>
<evidence type="ECO:0000313" key="2">
    <source>
        <dbReference type="Proteomes" id="UP000001977"/>
    </source>
</evidence>
<accession>Q2L2H2</accession>
<evidence type="ECO:0000313" key="1">
    <source>
        <dbReference type="EMBL" id="CAJ49046.1"/>
    </source>
</evidence>
<organism evidence="1 2">
    <name type="scientific">Bordetella avium (strain 197N)</name>
    <dbReference type="NCBI Taxonomy" id="360910"/>
    <lineage>
        <taxon>Bacteria</taxon>
        <taxon>Pseudomonadati</taxon>
        <taxon>Pseudomonadota</taxon>
        <taxon>Betaproteobacteria</taxon>
        <taxon>Burkholderiales</taxon>
        <taxon>Alcaligenaceae</taxon>
        <taxon>Bordetella</taxon>
    </lineage>
</organism>
<protein>
    <submittedName>
        <fullName evidence="1">Phage protein</fullName>
    </submittedName>
</protein>
<dbReference type="AlphaFoldDB" id="Q2L2H2"/>
<reference evidence="1 2" key="1">
    <citation type="journal article" date="2006" name="J. Bacteriol.">
        <title>Comparison of the genome sequence of the poultry pathogen Bordetella avium with those of B. bronchiseptica, B. pertussis, and B. parapertussis reveals extensive diversity in surface structures associated with host interaction.</title>
        <authorList>
            <person name="Sebaihia M."/>
            <person name="Preston A."/>
            <person name="Maskell D.J."/>
            <person name="Kuzmiak H."/>
            <person name="Connell T.D."/>
            <person name="King N.D."/>
            <person name="Orndorff P.E."/>
            <person name="Miyamoto D.M."/>
            <person name="Thomson N.R."/>
            <person name="Harris D."/>
            <person name="Goble A."/>
            <person name="Lord A."/>
            <person name="Murphy L."/>
            <person name="Quail M.A."/>
            <person name="Rutter S."/>
            <person name="Squares R."/>
            <person name="Squares S."/>
            <person name="Woodward J."/>
            <person name="Parkhill J."/>
            <person name="Temple L.M."/>
        </authorList>
    </citation>
    <scope>NUCLEOTIDE SEQUENCE [LARGE SCALE GENOMIC DNA]</scope>
    <source>
        <strain evidence="1 2">197N</strain>
    </source>
</reference>
<dbReference type="EMBL" id="AM167904">
    <property type="protein sequence ID" value="CAJ49046.1"/>
    <property type="molecule type" value="Genomic_DNA"/>
</dbReference>
<sequence length="140" mass="15509">MDFVCPKCPGDALLNNDYHYTWEEIRAFLKKRVPNGFRCPVCGSDSWTSVALPRLGPDGLLAPTGGSEIIPQMTLPMFTKEQEESKNISHDLCVLKVMHLSCSNCAHTLLFDLDVYARALAYARSGLDMNEGTPSPKSED</sequence>
<proteinExistence type="predicted"/>
<dbReference type="KEGG" id="bav:BAV1435"/>
<dbReference type="HOGENOM" id="CLU_1831259_0_0_4"/>